<name>A0A8J6N5Q4_9BACT</name>
<accession>A0A8J6N5Q4</accession>
<reference evidence="1 2" key="1">
    <citation type="submission" date="2020-08" db="EMBL/GenBank/DDBJ databases">
        <title>Bridging the membrane lipid divide: bacteria of the FCB group superphylum have the potential to synthesize archaeal ether lipids.</title>
        <authorList>
            <person name="Villanueva L."/>
            <person name="Von Meijenfeldt F.A.B."/>
            <person name="Westbye A.B."/>
            <person name="Yadav S."/>
            <person name="Hopmans E.C."/>
            <person name="Dutilh B.E."/>
            <person name="Sinninghe Damste J.S."/>
        </authorList>
    </citation>
    <scope>NUCLEOTIDE SEQUENCE [LARGE SCALE GENOMIC DNA]</scope>
    <source>
        <strain evidence="1">NIOZ-UU82</strain>
    </source>
</reference>
<proteinExistence type="predicted"/>
<comment type="caution">
    <text evidence="1">The sequence shown here is derived from an EMBL/GenBank/DDBJ whole genome shotgun (WGS) entry which is preliminary data.</text>
</comment>
<dbReference type="EMBL" id="JACNLL010000032">
    <property type="protein sequence ID" value="MBC8199046.1"/>
    <property type="molecule type" value="Genomic_DNA"/>
</dbReference>
<organism evidence="1 2">
    <name type="scientific">Candidatus Desulfaltia bathyphila</name>
    <dbReference type="NCBI Taxonomy" id="2841697"/>
    <lineage>
        <taxon>Bacteria</taxon>
        <taxon>Pseudomonadati</taxon>
        <taxon>Thermodesulfobacteriota</taxon>
        <taxon>Desulfobacteria</taxon>
        <taxon>Desulfobacterales</taxon>
        <taxon>Desulfobacterales incertae sedis</taxon>
        <taxon>Candidatus Desulfaltia</taxon>
    </lineage>
</organism>
<dbReference type="AlphaFoldDB" id="A0A8J6N5Q4"/>
<evidence type="ECO:0000313" key="2">
    <source>
        <dbReference type="Proteomes" id="UP000603545"/>
    </source>
</evidence>
<sequence length="88" mass="9884">MDSSMLSSKKTADVVKRLAGLFACILAIVLFMFYICPALEQTPVLKPIVQAIDKRGINANMYFYTEVEEFSEANINMNNTMAYPPRSP</sequence>
<dbReference type="Proteomes" id="UP000603545">
    <property type="component" value="Unassembled WGS sequence"/>
</dbReference>
<evidence type="ECO:0000313" key="1">
    <source>
        <dbReference type="EMBL" id="MBC8199046.1"/>
    </source>
</evidence>
<gene>
    <name evidence="1" type="ORF">H8E80_03250</name>
</gene>
<protein>
    <submittedName>
        <fullName evidence="1">Uncharacterized protein</fullName>
    </submittedName>
</protein>